<evidence type="ECO:0000313" key="4">
    <source>
        <dbReference type="EMBL" id="KAL0165939.1"/>
    </source>
</evidence>
<dbReference type="CDD" id="cd01647">
    <property type="entry name" value="RT_LTR"/>
    <property type="match status" value="1"/>
</dbReference>
<dbReference type="InterPro" id="IPR000477">
    <property type="entry name" value="RT_dom"/>
</dbReference>
<dbReference type="PROSITE" id="PS50878">
    <property type="entry name" value="RT_POL"/>
    <property type="match status" value="1"/>
</dbReference>
<organism evidence="4 5">
    <name type="scientific">Cirrhinus mrigala</name>
    <name type="common">Mrigala</name>
    <dbReference type="NCBI Taxonomy" id="683832"/>
    <lineage>
        <taxon>Eukaryota</taxon>
        <taxon>Metazoa</taxon>
        <taxon>Chordata</taxon>
        <taxon>Craniata</taxon>
        <taxon>Vertebrata</taxon>
        <taxon>Euteleostomi</taxon>
        <taxon>Actinopterygii</taxon>
        <taxon>Neopterygii</taxon>
        <taxon>Teleostei</taxon>
        <taxon>Ostariophysi</taxon>
        <taxon>Cypriniformes</taxon>
        <taxon>Cyprinidae</taxon>
        <taxon>Labeoninae</taxon>
        <taxon>Labeonini</taxon>
        <taxon>Cirrhinus</taxon>
    </lineage>
</organism>
<feature type="non-terminal residue" evidence="4">
    <location>
        <position position="1"/>
    </location>
</feature>
<dbReference type="InterPro" id="IPR053134">
    <property type="entry name" value="RNA-dir_DNA_polymerase"/>
</dbReference>
<dbReference type="InterPro" id="IPR043502">
    <property type="entry name" value="DNA/RNA_pol_sf"/>
</dbReference>
<keyword evidence="5" id="KW-1185">Reference proteome</keyword>
<dbReference type="InterPro" id="IPR043128">
    <property type="entry name" value="Rev_trsase/Diguanyl_cyclase"/>
</dbReference>
<dbReference type="PANTHER" id="PTHR24559:SF440">
    <property type="entry name" value="RIBONUCLEASE H"/>
    <property type="match status" value="1"/>
</dbReference>
<dbReference type="AlphaFoldDB" id="A0ABD0NVX6"/>
<accession>A0ABD0NVX6</accession>
<dbReference type="Proteomes" id="UP001529510">
    <property type="component" value="Unassembled WGS sequence"/>
</dbReference>
<dbReference type="GO" id="GO:0004523">
    <property type="term" value="F:RNA-DNA hybrid ribonuclease activity"/>
    <property type="evidence" value="ECO:0007669"/>
    <property type="project" value="UniProtKB-EC"/>
</dbReference>
<evidence type="ECO:0000313" key="5">
    <source>
        <dbReference type="Proteomes" id="UP001529510"/>
    </source>
</evidence>
<dbReference type="Pfam" id="PF00078">
    <property type="entry name" value="RVT_1"/>
    <property type="match status" value="1"/>
</dbReference>
<dbReference type="Gene3D" id="3.10.10.10">
    <property type="entry name" value="HIV Type 1 Reverse Transcriptase, subunit A, domain 1"/>
    <property type="match status" value="1"/>
</dbReference>
<dbReference type="SUPFAM" id="SSF56672">
    <property type="entry name" value="DNA/RNA polymerases"/>
    <property type="match status" value="1"/>
</dbReference>
<sequence length="234" mass="26008">INRLSEDSRTICPPCCRCVSTTSTSRLRDPLDRSRGTHANRAHLPVSGREGQTLRDLAEVFSRRSAARLPPHHPYDLAIDLVPGAVPPYGHLYSLSAQEQLAMEEYVAEGLRSGTIRPFSSPAAAGFFFVKKKDGGLRPCVDYRGLNQITVKNCHPLPLTNTALDALSGAHFFTKLDLRSTYNLVRIREGDEWKTAFITPTGHYETLVMPFGLCNSPAAFQHFINDVLRDMLGR</sequence>
<name>A0ABD0NVX6_CIRMR</name>
<feature type="domain" description="Reverse transcriptase" evidence="3">
    <location>
        <begin position="111"/>
        <end position="234"/>
    </location>
</feature>
<reference evidence="4 5" key="1">
    <citation type="submission" date="2024-05" db="EMBL/GenBank/DDBJ databases">
        <title>Genome sequencing and assembly of Indian major carp, Cirrhinus mrigala (Hamilton, 1822).</title>
        <authorList>
            <person name="Mohindra V."/>
            <person name="Chowdhury L.M."/>
            <person name="Lal K."/>
            <person name="Jena J.K."/>
        </authorList>
    </citation>
    <scope>NUCLEOTIDE SEQUENCE [LARGE SCALE GENOMIC DNA]</scope>
    <source>
        <strain evidence="4">CM1030</strain>
        <tissue evidence="4">Blood</tissue>
    </source>
</reference>
<dbReference type="EC" id="3.1.26.4" evidence="2"/>
<evidence type="ECO:0000256" key="2">
    <source>
        <dbReference type="ARBA" id="ARBA00012180"/>
    </source>
</evidence>
<dbReference type="Gene3D" id="3.30.70.270">
    <property type="match status" value="1"/>
</dbReference>
<comment type="similarity">
    <text evidence="1">Belongs to the beta type-B retroviral polymerase family. HERV class-II K(HML-2) pol subfamily.</text>
</comment>
<proteinExistence type="inferred from homology"/>
<evidence type="ECO:0000256" key="1">
    <source>
        <dbReference type="ARBA" id="ARBA00010879"/>
    </source>
</evidence>
<evidence type="ECO:0000259" key="3">
    <source>
        <dbReference type="PROSITE" id="PS50878"/>
    </source>
</evidence>
<dbReference type="PANTHER" id="PTHR24559">
    <property type="entry name" value="TRANSPOSON TY3-I GAG-POL POLYPROTEIN"/>
    <property type="match status" value="1"/>
</dbReference>
<protein>
    <recommendedName>
        <fullName evidence="2">ribonuclease H</fullName>
        <ecNumber evidence="2">3.1.26.4</ecNumber>
    </recommendedName>
</protein>
<gene>
    <name evidence="4" type="ORF">M9458_037783</name>
</gene>
<dbReference type="EMBL" id="JAMKFB020000019">
    <property type="protein sequence ID" value="KAL0165939.1"/>
    <property type="molecule type" value="Genomic_DNA"/>
</dbReference>
<feature type="non-terminal residue" evidence="4">
    <location>
        <position position="234"/>
    </location>
</feature>
<comment type="caution">
    <text evidence="4">The sequence shown here is derived from an EMBL/GenBank/DDBJ whole genome shotgun (WGS) entry which is preliminary data.</text>
</comment>